<sequence length="221" mass="25164">MNKKNLLALACILPLFIQAPVHSESQQPSGRNCRHIKSVLQLADDNNLDTEILIKLQEKYCSTNHSDKLFILPEQQTEKTCSEITTIGNFSYVSNDQQSRELSKQIVNRSKFICRFDDGNGSFDWGNGQTAKSIGGTWYYPNGQTAKSIGDTWYYPNGNRASSVSTSLLPWACEKVEQEICDRRLSLVSKLQQSNDSTNEDYREFYLNQSIIMLAWHAHLQ</sequence>
<dbReference type="Proteomes" id="UP000000268">
    <property type="component" value="Plasmid pREB2"/>
</dbReference>
<dbReference type="KEGG" id="amr:AM1_B0359"/>
<reference evidence="2 3" key="1">
    <citation type="journal article" date="2008" name="Proc. Natl. Acad. Sci. U.S.A.">
        <title>Niche adaptation and genome expansion in the chlorophyll d-producing cyanobacterium Acaryochloris marina.</title>
        <authorList>
            <person name="Swingley W.D."/>
            <person name="Chen M."/>
            <person name="Cheung P.C."/>
            <person name="Conrad A.L."/>
            <person name="Dejesa L.C."/>
            <person name="Hao J."/>
            <person name="Honchak B.M."/>
            <person name="Karbach L.E."/>
            <person name="Kurdoglu A."/>
            <person name="Lahiri S."/>
            <person name="Mastrian S.D."/>
            <person name="Miyashita H."/>
            <person name="Page L."/>
            <person name="Ramakrishna P."/>
            <person name="Satoh S."/>
            <person name="Sattley W.M."/>
            <person name="Shimada Y."/>
            <person name="Taylor H.L."/>
            <person name="Tomo T."/>
            <person name="Tsuchiya T."/>
            <person name="Wang Z.T."/>
            <person name="Raymond J."/>
            <person name="Mimuro M."/>
            <person name="Blankenship R.E."/>
            <person name="Touchman J.W."/>
        </authorList>
    </citation>
    <scope>NUCLEOTIDE SEQUENCE [LARGE SCALE GENOMIC DNA]</scope>
    <source>
        <strain evidence="3">MBIC 11017</strain>
        <plasmid evidence="3">Plasmid pREB2</plasmid>
    </source>
</reference>
<keyword evidence="3" id="KW-1185">Reference proteome</keyword>
<evidence type="ECO:0000313" key="3">
    <source>
        <dbReference type="Proteomes" id="UP000000268"/>
    </source>
</evidence>
<evidence type="ECO:0000313" key="2">
    <source>
        <dbReference type="EMBL" id="ABW32077.1"/>
    </source>
</evidence>
<dbReference type="AlphaFoldDB" id="A8ZLQ0"/>
<dbReference type="HOGENOM" id="CLU_1248348_0_0_3"/>
<keyword evidence="2" id="KW-0614">Plasmid</keyword>
<evidence type="ECO:0008006" key="4">
    <source>
        <dbReference type="Google" id="ProtNLM"/>
    </source>
</evidence>
<name>A8ZLQ0_ACAM1</name>
<keyword evidence="1" id="KW-0732">Signal</keyword>
<dbReference type="RefSeq" id="WP_012167223.1">
    <property type="nucleotide sequence ID" value="NC_009927.1"/>
</dbReference>
<organism evidence="2 3">
    <name type="scientific">Acaryochloris marina (strain MBIC 11017)</name>
    <dbReference type="NCBI Taxonomy" id="329726"/>
    <lineage>
        <taxon>Bacteria</taxon>
        <taxon>Bacillati</taxon>
        <taxon>Cyanobacteriota</taxon>
        <taxon>Cyanophyceae</taxon>
        <taxon>Acaryochloridales</taxon>
        <taxon>Acaryochloridaceae</taxon>
        <taxon>Acaryochloris</taxon>
    </lineage>
</organism>
<protein>
    <recommendedName>
        <fullName evidence="4">C-type lectin domain-containing protein</fullName>
    </recommendedName>
</protein>
<evidence type="ECO:0000256" key="1">
    <source>
        <dbReference type="SAM" id="SignalP"/>
    </source>
</evidence>
<gene>
    <name evidence="2" type="ordered locus">AM1_B0359</name>
</gene>
<feature type="signal peptide" evidence="1">
    <location>
        <begin position="1"/>
        <end position="23"/>
    </location>
</feature>
<geneLocation type="plasmid" evidence="2 3">
    <name>pREB2</name>
</geneLocation>
<accession>A8ZLQ0</accession>
<dbReference type="EMBL" id="CP000839">
    <property type="protein sequence ID" value="ABW32077.1"/>
    <property type="molecule type" value="Genomic_DNA"/>
</dbReference>
<proteinExistence type="predicted"/>
<feature type="chain" id="PRO_5002733838" description="C-type lectin domain-containing protein" evidence="1">
    <location>
        <begin position="24"/>
        <end position="221"/>
    </location>
</feature>